<feature type="transmembrane region" description="Helical" evidence="1">
    <location>
        <begin position="36"/>
        <end position="56"/>
    </location>
</feature>
<feature type="transmembrane region" description="Helical" evidence="1">
    <location>
        <begin position="122"/>
        <end position="140"/>
    </location>
</feature>
<feature type="domain" description="EamA" evidence="2">
    <location>
        <begin position="9"/>
        <end position="140"/>
    </location>
</feature>
<feature type="transmembrane region" description="Helical" evidence="1">
    <location>
        <begin position="152"/>
        <end position="169"/>
    </location>
</feature>
<dbReference type="EMBL" id="NBVN01000004">
    <property type="protein sequence ID" value="PUA32521.1"/>
    <property type="molecule type" value="Genomic_DNA"/>
</dbReference>
<feature type="transmembrane region" description="Helical" evidence="1">
    <location>
        <begin position="242"/>
        <end position="265"/>
    </location>
</feature>
<dbReference type="SUPFAM" id="SSF103481">
    <property type="entry name" value="Multidrug resistance efflux transporter EmrE"/>
    <property type="match status" value="2"/>
</dbReference>
<evidence type="ECO:0000256" key="1">
    <source>
        <dbReference type="SAM" id="Phobius"/>
    </source>
</evidence>
<feature type="transmembrane region" description="Helical" evidence="1">
    <location>
        <begin position="271"/>
        <end position="290"/>
    </location>
</feature>
<feature type="transmembrane region" description="Helical" evidence="1">
    <location>
        <begin position="181"/>
        <end position="201"/>
    </location>
</feature>
<keyword evidence="1" id="KW-1133">Transmembrane helix</keyword>
<dbReference type="InterPro" id="IPR037185">
    <property type="entry name" value="EmrE-like"/>
</dbReference>
<evidence type="ECO:0000313" key="4">
    <source>
        <dbReference type="Proteomes" id="UP000244093"/>
    </source>
</evidence>
<name>A0A2R7Y4P8_9CREN</name>
<dbReference type="PANTHER" id="PTHR22911:SF76">
    <property type="entry name" value="EAMA DOMAIN-CONTAINING PROTEIN"/>
    <property type="match status" value="1"/>
</dbReference>
<feature type="domain" description="EamA" evidence="2">
    <location>
        <begin position="152"/>
        <end position="286"/>
    </location>
</feature>
<keyword evidence="1" id="KW-0472">Membrane</keyword>
<reference evidence="3" key="2">
    <citation type="journal article" date="2018" name="Syst. Appl. Microbiol.">
        <title>A new symbiotic nanoarchaeote (Candidatus Nanoclepta minutus) and its host (Zestosphaera tikiterensis gen. nov., sp. nov.) from a New Zealand hot spring.</title>
        <authorList>
            <person name="St John E."/>
            <person name="Liu Y."/>
            <person name="Podar M."/>
            <person name="Stott M.B."/>
            <person name="Meneghin J."/>
            <person name="Chen Z."/>
            <person name="Lagutin K."/>
            <person name="Mitchell K."/>
            <person name="Reysenbach A.L."/>
        </authorList>
    </citation>
    <scope>NUCLEOTIDE SEQUENCE [LARGE SCALE GENOMIC DNA]</scope>
    <source>
        <strain evidence="3">NZ3</strain>
    </source>
</reference>
<feature type="transmembrane region" description="Helical" evidence="1">
    <location>
        <begin position="7"/>
        <end position="30"/>
    </location>
</feature>
<accession>A0A2R7Y4P8</accession>
<evidence type="ECO:0000313" key="3">
    <source>
        <dbReference type="EMBL" id="PUA32521.1"/>
    </source>
</evidence>
<dbReference type="Proteomes" id="UP000244093">
    <property type="component" value="Unassembled WGS sequence"/>
</dbReference>
<keyword evidence="1" id="KW-0812">Transmembrane</keyword>
<organism evidence="3 4">
    <name type="scientific">Zestosphaera tikiterensis</name>
    <dbReference type="NCBI Taxonomy" id="1973259"/>
    <lineage>
        <taxon>Archaea</taxon>
        <taxon>Thermoproteota</taxon>
        <taxon>Thermoprotei</taxon>
        <taxon>Desulfurococcales</taxon>
        <taxon>Desulfurococcaceae</taxon>
        <taxon>Zestosphaera</taxon>
    </lineage>
</organism>
<protein>
    <recommendedName>
        <fullName evidence="2">EamA domain-containing protein</fullName>
    </recommendedName>
</protein>
<dbReference type="PANTHER" id="PTHR22911">
    <property type="entry name" value="ACYL-MALONYL CONDENSING ENZYME-RELATED"/>
    <property type="match status" value="1"/>
</dbReference>
<feature type="transmembrane region" description="Helical" evidence="1">
    <location>
        <begin position="91"/>
        <end position="110"/>
    </location>
</feature>
<reference evidence="3" key="1">
    <citation type="submission" date="2017-04" db="EMBL/GenBank/DDBJ databases">
        <authorList>
            <person name="Afonso C.L."/>
            <person name="Miller P.J."/>
            <person name="Scott M.A."/>
            <person name="Spackman E."/>
            <person name="Goraichik I."/>
            <person name="Dimitrov K.M."/>
            <person name="Suarez D.L."/>
            <person name="Swayne D.E."/>
        </authorList>
    </citation>
    <scope>NUCLEOTIDE SEQUENCE</scope>
    <source>
        <strain evidence="3">NZ3</strain>
    </source>
</reference>
<comment type="caution">
    <text evidence="3">The sequence shown here is derived from an EMBL/GenBank/DDBJ whole genome shotgun (WGS) entry which is preliminary data.</text>
</comment>
<dbReference type="InterPro" id="IPR000620">
    <property type="entry name" value="EamA_dom"/>
</dbReference>
<feature type="transmembrane region" description="Helical" evidence="1">
    <location>
        <begin position="213"/>
        <end position="235"/>
    </location>
</feature>
<sequence length="294" mass="31544">MRGSKLNIMLLFIAWLSISMASVLVVLSGTSPEVCAFWRLLISFTVILCYSVVFDVEALSFKALSLRQAVKSMFSGVSLALHFLLWMRSLFLIPVALSTTLVVTYPLINVPIERYVTQRKPSIRELLGLALAFAGVVVAVRPYSSTTGGLEGVFLAVGGAVLAAIYFSLGRDLRVSGVKLTTYTILSYGFASLTLLTYGLLNSVSLVPERTSSWVYLILLALIPMLGGHTVMNYLLKHLKSYVVTSIALGEPLGASLLAALFLGQVPSNEVFIGMALTLCGISITILYGGGSGS</sequence>
<dbReference type="AlphaFoldDB" id="A0A2R7Y4P8"/>
<proteinExistence type="predicted"/>
<gene>
    <name evidence="3" type="ORF">B7O98_07670</name>
</gene>
<evidence type="ECO:0000259" key="2">
    <source>
        <dbReference type="Pfam" id="PF00892"/>
    </source>
</evidence>
<dbReference type="Pfam" id="PF00892">
    <property type="entry name" value="EamA"/>
    <property type="match status" value="2"/>
</dbReference>
<dbReference type="GO" id="GO:0016020">
    <property type="term" value="C:membrane"/>
    <property type="evidence" value="ECO:0007669"/>
    <property type="project" value="InterPro"/>
</dbReference>